<accession>A0A4D6MWT0</accession>
<gene>
    <name evidence="5" type="ORF">DEO72_LG9g541</name>
</gene>
<dbReference type="PANTHER" id="PTHR12599">
    <property type="entry name" value="PTERIN-4-ALPHA-CARBINOLAMINE DEHYDRATASE"/>
    <property type="match status" value="1"/>
</dbReference>
<dbReference type="GO" id="GO:0009570">
    <property type="term" value="C:chloroplast stroma"/>
    <property type="evidence" value="ECO:0007669"/>
    <property type="project" value="EnsemblPlants"/>
</dbReference>
<reference evidence="5 6" key="1">
    <citation type="submission" date="2019-04" db="EMBL/GenBank/DDBJ databases">
        <title>An improved genome assembly and genetic linkage map for asparagus bean, Vigna unguiculata ssp. sesquipedialis.</title>
        <authorList>
            <person name="Xia Q."/>
            <person name="Zhang R."/>
            <person name="Dong Y."/>
        </authorList>
    </citation>
    <scope>NUCLEOTIDE SEQUENCE [LARGE SCALE GENOMIC DNA]</scope>
    <source>
        <tissue evidence="5">Leaf</tissue>
    </source>
</reference>
<dbReference type="GO" id="GO:0008124">
    <property type="term" value="F:4-alpha-hydroxytetrahydrobiopterin dehydratase activity"/>
    <property type="evidence" value="ECO:0007669"/>
    <property type="project" value="UniProtKB-EC"/>
</dbReference>
<dbReference type="Gene3D" id="3.30.1360.20">
    <property type="entry name" value="Transcriptional coactivator/pterin dehydratase"/>
    <property type="match status" value="1"/>
</dbReference>
<dbReference type="PANTHER" id="PTHR12599:SF8">
    <property type="entry name" value="PTERIN-4-ALPHA-CARBINOLAMINE DEHYDRATASE, CHLOROPLASTIC-RELATED"/>
    <property type="match status" value="1"/>
</dbReference>
<dbReference type="GO" id="GO:0005634">
    <property type="term" value="C:nucleus"/>
    <property type="evidence" value="ECO:0007669"/>
    <property type="project" value="EnsemblPlants"/>
</dbReference>
<proteinExistence type="inferred from homology"/>
<dbReference type="Pfam" id="PF01329">
    <property type="entry name" value="Pterin_4a"/>
    <property type="match status" value="1"/>
</dbReference>
<evidence type="ECO:0000256" key="3">
    <source>
        <dbReference type="ARBA" id="ARBA00013252"/>
    </source>
</evidence>
<dbReference type="InterPro" id="IPR001533">
    <property type="entry name" value="Pterin_deHydtase"/>
</dbReference>
<dbReference type="EC" id="4.2.1.96" evidence="3"/>
<dbReference type="GO" id="GO:0009651">
    <property type="term" value="P:response to salt stress"/>
    <property type="evidence" value="ECO:0007669"/>
    <property type="project" value="EnsemblPlants"/>
</dbReference>
<keyword evidence="4" id="KW-0456">Lyase</keyword>
<dbReference type="GO" id="GO:0110102">
    <property type="term" value="P:ribulose bisphosphate carboxylase complex assembly"/>
    <property type="evidence" value="ECO:0007669"/>
    <property type="project" value="EnsemblPlants"/>
</dbReference>
<dbReference type="OrthoDB" id="277398at2759"/>
<evidence type="ECO:0000256" key="4">
    <source>
        <dbReference type="ARBA" id="ARBA00023239"/>
    </source>
</evidence>
<comment type="similarity">
    <text evidence="2">Belongs to the pterin-4-alpha-carbinolamine dehydratase family.</text>
</comment>
<dbReference type="GO" id="GO:0006729">
    <property type="term" value="P:tetrahydrobiopterin biosynthetic process"/>
    <property type="evidence" value="ECO:0007669"/>
    <property type="project" value="InterPro"/>
</dbReference>
<dbReference type="Gramene" id="Vigun07g047500.1.v1.2">
    <property type="protein sequence ID" value="Vigun07g047500.1.v1.2"/>
    <property type="gene ID" value="Vigun07g047500.v1.2"/>
</dbReference>
<evidence type="ECO:0000256" key="2">
    <source>
        <dbReference type="ARBA" id="ARBA00006472"/>
    </source>
</evidence>
<dbReference type="InterPro" id="IPR036428">
    <property type="entry name" value="PCD_sf"/>
</dbReference>
<keyword evidence="6" id="KW-1185">Reference proteome</keyword>
<dbReference type="GO" id="GO:0009737">
    <property type="term" value="P:response to abscisic acid"/>
    <property type="evidence" value="ECO:0007669"/>
    <property type="project" value="EnsemblPlants"/>
</dbReference>
<comment type="catalytic activity">
    <reaction evidence="1">
        <text>(4aS,6R)-4a-hydroxy-L-erythro-5,6,7,8-tetrahydrobiopterin = (6R)-L-erythro-6,7-dihydrobiopterin + H2O</text>
        <dbReference type="Rhea" id="RHEA:11920"/>
        <dbReference type="ChEBI" id="CHEBI:15377"/>
        <dbReference type="ChEBI" id="CHEBI:15642"/>
        <dbReference type="ChEBI" id="CHEBI:43120"/>
        <dbReference type="EC" id="4.2.1.96"/>
    </reaction>
</comment>
<name>A0A4D6MWT0_VIGUN</name>
<dbReference type="Proteomes" id="UP000501690">
    <property type="component" value="Linkage Group LG9"/>
</dbReference>
<dbReference type="GO" id="GO:0071944">
    <property type="term" value="C:cell periphery"/>
    <property type="evidence" value="ECO:0007669"/>
    <property type="project" value="EnsemblPlants"/>
</dbReference>
<evidence type="ECO:0000313" key="6">
    <source>
        <dbReference type="Proteomes" id="UP000501690"/>
    </source>
</evidence>
<organism evidence="5 6">
    <name type="scientific">Vigna unguiculata</name>
    <name type="common">Cowpea</name>
    <dbReference type="NCBI Taxonomy" id="3917"/>
    <lineage>
        <taxon>Eukaryota</taxon>
        <taxon>Viridiplantae</taxon>
        <taxon>Streptophyta</taxon>
        <taxon>Embryophyta</taxon>
        <taxon>Tracheophyta</taxon>
        <taxon>Spermatophyta</taxon>
        <taxon>Magnoliopsida</taxon>
        <taxon>eudicotyledons</taxon>
        <taxon>Gunneridae</taxon>
        <taxon>Pentapetalae</taxon>
        <taxon>rosids</taxon>
        <taxon>fabids</taxon>
        <taxon>Fabales</taxon>
        <taxon>Fabaceae</taxon>
        <taxon>Papilionoideae</taxon>
        <taxon>50 kb inversion clade</taxon>
        <taxon>NPAAA clade</taxon>
        <taxon>indigoferoid/millettioid clade</taxon>
        <taxon>Phaseoleae</taxon>
        <taxon>Vigna</taxon>
    </lineage>
</organism>
<evidence type="ECO:0000313" key="5">
    <source>
        <dbReference type="EMBL" id="QCE05538.1"/>
    </source>
</evidence>
<evidence type="ECO:0000256" key="1">
    <source>
        <dbReference type="ARBA" id="ARBA00001554"/>
    </source>
</evidence>
<sequence length="219" mass="24072">MATACNLNLNLNLNFNHAFLGMHPKVMTWPTRVPSLSGGGNGAASLVVTRAIDANQFLGDFGARDPFPAELESSFGDKVLGYGNTEHKILIPNISALSLAQQDCAPISPLQPPISEQDAQMLIRKVVGWRLVNEEGKHKLQCLWKLRDFKSGVELINRISKVVEATGHFPNIYLEQPNQVRAELWTASIGGLSMNDFIVAAKIDEIKTSDLAPKKRVWA</sequence>
<dbReference type="AlphaFoldDB" id="A0A4D6MWT0"/>
<dbReference type="EMBL" id="CP039353">
    <property type="protein sequence ID" value="QCE05538.1"/>
    <property type="molecule type" value="Genomic_DNA"/>
</dbReference>
<dbReference type="SUPFAM" id="SSF55248">
    <property type="entry name" value="PCD-like"/>
    <property type="match status" value="1"/>
</dbReference>
<protein>
    <recommendedName>
        <fullName evidence="3">4a-hydroxytetrahydrobiopterin dehydratase</fullName>
        <ecNumber evidence="3">4.2.1.96</ecNumber>
    </recommendedName>
</protein>